<dbReference type="Proteomes" id="UP000887577">
    <property type="component" value="Unplaced"/>
</dbReference>
<accession>A0A914Z563</accession>
<reference evidence="2" key="1">
    <citation type="submission" date="2022-11" db="UniProtKB">
        <authorList>
            <consortium name="WormBaseParasite"/>
        </authorList>
    </citation>
    <scope>IDENTIFICATION</scope>
</reference>
<protein>
    <submittedName>
        <fullName evidence="2">Uncharacterized protein</fullName>
    </submittedName>
</protein>
<keyword evidence="1" id="KW-1185">Reference proteome</keyword>
<name>A0A914Z563_9BILA</name>
<sequence>MFKGARELSAVLGNEHNDDLTDVNNDEINTAEVEPIPLINNNINNEKNNDSNSEEVVEDGLGYDVSMLVEDVVSGSRSICFSPVQLALDNEVPDELSVATPILEEHVESNLEGHESKFSINDSNDHSNSDNGQGDVAMLVENVVAGSRSICVSSVPSPLDNEVPDELTVATPLEKSSAGNRAYIPIVQDPDKFLVAGRQDGASSHYIPIFQHSQIELPQNAVQDEIVPFALRLPNDEICMVSGDSKAAFKQAVSSVVTQDHRLSMQDVVIRHNRKQNEVIVLDSDEEGDFDQTAKEFVLDTDVSSENPQPVKVHHSLTKILKKHQTEGISFLYKCLIGNLADVTKKDHTGGNYNYVNTI</sequence>
<organism evidence="1 2">
    <name type="scientific">Panagrolaimus superbus</name>
    <dbReference type="NCBI Taxonomy" id="310955"/>
    <lineage>
        <taxon>Eukaryota</taxon>
        <taxon>Metazoa</taxon>
        <taxon>Ecdysozoa</taxon>
        <taxon>Nematoda</taxon>
        <taxon>Chromadorea</taxon>
        <taxon>Rhabditida</taxon>
        <taxon>Tylenchina</taxon>
        <taxon>Panagrolaimomorpha</taxon>
        <taxon>Panagrolaimoidea</taxon>
        <taxon>Panagrolaimidae</taxon>
        <taxon>Panagrolaimus</taxon>
    </lineage>
</organism>
<evidence type="ECO:0000313" key="1">
    <source>
        <dbReference type="Proteomes" id="UP000887577"/>
    </source>
</evidence>
<dbReference type="WBParaSite" id="PSU_v2.g7104.t1">
    <property type="protein sequence ID" value="PSU_v2.g7104.t1"/>
    <property type="gene ID" value="PSU_v2.g7104"/>
</dbReference>
<dbReference type="AlphaFoldDB" id="A0A914Z563"/>
<evidence type="ECO:0000313" key="2">
    <source>
        <dbReference type="WBParaSite" id="PSU_v2.g7104.t1"/>
    </source>
</evidence>
<proteinExistence type="predicted"/>